<dbReference type="InterPro" id="IPR006155">
    <property type="entry name" value="Josephin"/>
</dbReference>
<dbReference type="Gene3D" id="3.90.70.40">
    <property type="match status" value="1"/>
</dbReference>
<comment type="subcellular location">
    <subcellularLocation>
        <location evidence="2">Cytoplasm</location>
        <location evidence="2">Cytosol</location>
    </subcellularLocation>
</comment>
<feature type="active site" evidence="11">
    <location>
        <position position="214"/>
    </location>
</feature>
<dbReference type="PANTHER" id="PTHR13291:SF0">
    <property type="entry name" value="JOSEPHIN-LIKE PROTEIN"/>
    <property type="match status" value="1"/>
</dbReference>
<evidence type="ECO:0000256" key="10">
    <source>
        <dbReference type="ARBA" id="ARBA00077222"/>
    </source>
</evidence>
<organism evidence="14 15">
    <name type="scientific">Coptotermes formosanus</name>
    <name type="common">Formosan subterranean termite</name>
    <dbReference type="NCBI Taxonomy" id="36987"/>
    <lineage>
        <taxon>Eukaryota</taxon>
        <taxon>Metazoa</taxon>
        <taxon>Ecdysozoa</taxon>
        <taxon>Arthropoda</taxon>
        <taxon>Hexapoda</taxon>
        <taxon>Insecta</taxon>
        <taxon>Pterygota</taxon>
        <taxon>Neoptera</taxon>
        <taxon>Polyneoptera</taxon>
        <taxon>Dictyoptera</taxon>
        <taxon>Blattodea</taxon>
        <taxon>Blattoidea</taxon>
        <taxon>Termitoidae</taxon>
        <taxon>Rhinotermitidae</taxon>
        <taxon>Coptotermes</taxon>
    </lineage>
</organism>
<dbReference type="OrthoDB" id="422700at2759"/>
<keyword evidence="7 11" id="KW-0378">Hydrolase</keyword>
<dbReference type="GO" id="GO:0004843">
    <property type="term" value="F:cysteine-type deubiquitinase activity"/>
    <property type="evidence" value="ECO:0007669"/>
    <property type="project" value="UniProtKB-EC"/>
</dbReference>
<keyword evidence="4" id="KW-0963">Cytoplasm</keyword>
<evidence type="ECO:0000259" key="13">
    <source>
        <dbReference type="PROSITE" id="PS50957"/>
    </source>
</evidence>
<dbReference type="SMART" id="SM01246">
    <property type="entry name" value="Josephin"/>
    <property type="match status" value="1"/>
</dbReference>
<dbReference type="Proteomes" id="UP000502823">
    <property type="component" value="Unassembled WGS sequence"/>
</dbReference>
<keyword evidence="15" id="KW-1185">Reference proteome</keyword>
<evidence type="ECO:0000256" key="4">
    <source>
        <dbReference type="ARBA" id="ARBA00022490"/>
    </source>
</evidence>
<proteinExistence type="predicted"/>
<accession>A0A6L2PV59</accession>
<dbReference type="GO" id="GO:0005829">
    <property type="term" value="C:cytosol"/>
    <property type="evidence" value="ECO:0007669"/>
    <property type="project" value="UniProtKB-SubCell"/>
</dbReference>
<evidence type="ECO:0000256" key="3">
    <source>
        <dbReference type="ARBA" id="ARBA00012759"/>
    </source>
</evidence>
<evidence type="ECO:0000256" key="1">
    <source>
        <dbReference type="ARBA" id="ARBA00000707"/>
    </source>
</evidence>
<dbReference type="GO" id="GO:0016579">
    <property type="term" value="P:protein deubiquitination"/>
    <property type="evidence" value="ECO:0007669"/>
    <property type="project" value="InterPro"/>
</dbReference>
<evidence type="ECO:0000313" key="14">
    <source>
        <dbReference type="EMBL" id="GFG35500.1"/>
    </source>
</evidence>
<evidence type="ECO:0000256" key="8">
    <source>
        <dbReference type="ARBA" id="ARBA00058284"/>
    </source>
</evidence>
<comment type="function">
    <text evidence="8">Cleaves 'Lys-63'-linked poly-ubiquitin chains, and with lesser efficiency 'Lys-48'-linked poly-ubiquitin chains (in vitro). May act as a deubiquitinating enzyme.</text>
</comment>
<feature type="region of interest" description="Disordered" evidence="12">
    <location>
        <begin position="307"/>
        <end position="326"/>
    </location>
</feature>
<comment type="caution">
    <text evidence="14">The sequence shown here is derived from an EMBL/GenBank/DDBJ whole genome shotgun (WGS) entry which is preliminary data.</text>
</comment>
<reference evidence="15" key="1">
    <citation type="submission" date="2020-01" db="EMBL/GenBank/DDBJ databases">
        <title>Draft genome sequence of the Termite Coptotermes fromosanus.</title>
        <authorList>
            <person name="Itakura S."/>
            <person name="Yosikawa Y."/>
            <person name="Umezawa K."/>
        </authorList>
    </citation>
    <scope>NUCLEOTIDE SEQUENCE [LARGE SCALE GENOMIC DNA]</scope>
</reference>
<keyword evidence="5" id="KW-0645">Protease</keyword>
<evidence type="ECO:0000256" key="12">
    <source>
        <dbReference type="SAM" id="MobiDB-lite"/>
    </source>
</evidence>
<dbReference type="EMBL" id="BLKM01000550">
    <property type="protein sequence ID" value="GFG35500.1"/>
    <property type="molecule type" value="Genomic_DNA"/>
</dbReference>
<dbReference type="EC" id="3.4.19.12" evidence="3"/>
<sequence>MKIIDLQGSIKCTVCFAITTPTFPNDSDIRRCQKTYFTTNVGNNEKLVAPLSLDSRAVTTNIYLIHGYFHCSTIIRPHPVDTMLPNINITTFPKQVRLVVLLKAGVDVKELCALHALNNLFQERDAFSKTELDAICYSLSPNVWINPHKSLLGLGNYDINVIMAALQRKGYEAIWFDKRKDPKCLNLDNILGFILNVPSDYKLGFVLLPLRRRHWVTIRQVHGTYYNLDSKLEFPQLIGRGEDVTAYLLGQLECKEKELFVVVTSEVEQNQRWQSSSHDEKHMNRSSVDEPVTQLCLETLLPDFNTRITPNQNNKANSDRTGPADENVDSVTQQLICNISNERTVISPLLQSNR</sequence>
<feature type="domain" description="Josephin" evidence="13">
    <location>
        <begin position="99"/>
        <end position="277"/>
    </location>
</feature>
<dbReference type="GO" id="GO:0006508">
    <property type="term" value="P:proteolysis"/>
    <property type="evidence" value="ECO:0007669"/>
    <property type="project" value="UniProtKB-KW"/>
</dbReference>
<comment type="catalytic activity">
    <reaction evidence="1">
        <text>Thiol-dependent hydrolysis of ester, thioester, amide, peptide and isopeptide bonds formed by the C-terminal Gly of ubiquitin (a 76-residue protein attached to proteins as an intracellular targeting signal).</text>
        <dbReference type="EC" id="3.4.19.12"/>
    </reaction>
</comment>
<evidence type="ECO:0000256" key="2">
    <source>
        <dbReference type="ARBA" id="ARBA00004514"/>
    </source>
</evidence>
<protein>
    <recommendedName>
        <fullName evidence="9">Josephin-2</fullName>
        <ecNumber evidence="3">3.4.19.12</ecNumber>
    </recommendedName>
    <alternativeName>
        <fullName evidence="10">Josephin domain-containing protein 2</fullName>
    </alternativeName>
</protein>
<evidence type="ECO:0000313" key="15">
    <source>
        <dbReference type="Proteomes" id="UP000502823"/>
    </source>
</evidence>
<evidence type="ECO:0000256" key="7">
    <source>
        <dbReference type="ARBA" id="ARBA00022801"/>
    </source>
</evidence>
<evidence type="ECO:0000256" key="5">
    <source>
        <dbReference type="ARBA" id="ARBA00022670"/>
    </source>
</evidence>
<gene>
    <name evidence="14" type="ORF">Cfor_09147</name>
</gene>
<dbReference type="PROSITE" id="PS50957">
    <property type="entry name" value="JOSEPHIN"/>
    <property type="match status" value="1"/>
</dbReference>
<evidence type="ECO:0000256" key="9">
    <source>
        <dbReference type="ARBA" id="ARBA00069892"/>
    </source>
</evidence>
<keyword evidence="6" id="KW-0833">Ubl conjugation pathway</keyword>
<dbReference type="FunFam" id="3.90.70.40:FF:000003">
    <property type="entry name" value="josephin-2 isoform X1"/>
    <property type="match status" value="1"/>
</dbReference>
<dbReference type="PANTHER" id="PTHR13291">
    <property type="entry name" value="JOSEPHIN 1, 2"/>
    <property type="match status" value="1"/>
</dbReference>
<dbReference type="InterPro" id="IPR040053">
    <property type="entry name" value="JOSD1/2"/>
</dbReference>
<name>A0A6L2PV59_COPFO</name>
<dbReference type="AlphaFoldDB" id="A0A6L2PV59"/>
<feature type="active site" evidence="11">
    <location>
        <position position="229"/>
    </location>
</feature>
<dbReference type="InParanoid" id="A0A6L2PV59"/>
<evidence type="ECO:0000256" key="6">
    <source>
        <dbReference type="ARBA" id="ARBA00022786"/>
    </source>
</evidence>
<feature type="active site" evidence="11">
    <location>
        <position position="112"/>
    </location>
</feature>
<dbReference type="Pfam" id="PF02099">
    <property type="entry name" value="Josephin"/>
    <property type="match status" value="1"/>
</dbReference>
<feature type="compositionally biased region" description="Polar residues" evidence="12">
    <location>
        <begin position="307"/>
        <end position="320"/>
    </location>
</feature>
<evidence type="ECO:0000256" key="11">
    <source>
        <dbReference type="PROSITE-ProRule" id="PRU00331"/>
    </source>
</evidence>